<dbReference type="Proteomes" id="UP000298663">
    <property type="component" value="Unassembled WGS sequence"/>
</dbReference>
<dbReference type="PANTHER" id="PTHR16160">
    <property type="entry name" value="FERMITIN 2-RELATED"/>
    <property type="match status" value="1"/>
</dbReference>
<dbReference type="Gene3D" id="3.10.20.90">
    <property type="entry name" value="Phosphatidylinositol 3-kinase Catalytic Subunit, Chain A, domain 1"/>
    <property type="match status" value="1"/>
</dbReference>
<dbReference type="CDD" id="cd17095">
    <property type="entry name" value="FERM_F0_kindlins"/>
    <property type="match status" value="1"/>
</dbReference>
<protein>
    <recommendedName>
        <fullName evidence="2">Kindlin-2 N-terminal domain-containing protein</fullName>
    </recommendedName>
</protein>
<dbReference type="InterPro" id="IPR040790">
    <property type="entry name" value="Kindlin_2_N"/>
</dbReference>
<evidence type="ECO:0000313" key="3">
    <source>
        <dbReference type="EMBL" id="TKR67087.1"/>
    </source>
</evidence>
<dbReference type="OrthoDB" id="10057618at2759"/>
<proteinExistence type="predicted"/>
<feature type="domain" description="Kindlin-2 N-terminal" evidence="2">
    <location>
        <begin position="12"/>
        <end position="95"/>
    </location>
</feature>
<evidence type="ECO:0000313" key="4">
    <source>
        <dbReference type="Proteomes" id="UP000298663"/>
    </source>
</evidence>
<organism evidence="3 4">
    <name type="scientific">Steinernema carpocapsae</name>
    <name type="common">Entomopathogenic nematode</name>
    <dbReference type="NCBI Taxonomy" id="34508"/>
    <lineage>
        <taxon>Eukaryota</taxon>
        <taxon>Metazoa</taxon>
        <taxon>Ecdysozoa</taxon>
        <taxon>Nematoda</taxon>
        <taxon>Chromadorea</taxon>
        <taxon>Rhabditida</taxon>
        <taxon>Tylenchina</taxon>
        <taxon>Panagrolaimomorpha</taxon>
        <taxon>Strongyloidoidea</taxon>
        <taxon>Steinernematidae</taxon>
        <taxon>Steinernema</taxon>
    </lineage>
</organism>
<dbReference type="PANTHER" id="PTHR16160:SF13">
    <property type="entry name" value="FERMITIN 2-RELATED"/>
    <property type="match status" value="1"/>
</dbReference>
<evidence type="ECO:0000256" key="1">
    <source>
        <dbReference type="SAM" id="MobiDB-lite"/>
    </source>
</evidence>
<sequence length="241" mass="27320">MAHLVDGASPVDGTWKLPVFVTDLNVQRDVYVRGDQHIGGVMLKLVEQVDDVQRDWSDHALWWPEKCRWLTHTRSTLDQLGITAATYAEFTPMHKSVLVQLPDLQEIEMFLDFSVPVVRAVQELCRELGIRYSEELSLKRYFKPDALRRGVSSEADQPVRLNKGEESVGPGTLRRQQPIRASTIDLHGKRHMSRGCFPESEACSTPTSWERCREVELCLEELLLDLLRTAAPSAATRLSPA</sequence>
<dbReference type="InterPro" id="IPR037843">
    <property type="entry name" value="Kindlin/fermitin"/>
</dbReference>
<dbReference type="EMBL" id="AZBU02000008">
    <property type="protein sequence ID" value="TKR67087.1"/>
    <property type="molecule type" value="Genomic_DNA"/>
</dbReference>
<dbReference type="STRING" id="34508.A0A4U5MD68"/>
<dbReference type="GO" id="GO:0007229">
    <property type="term" value="P:integrin-mediated signaling pathway"/>
    <property type="evidence" value="ECO:0007669"/>
    <property type="project" value="InterPro"/>
</dbReference>
<dbReference type="GO" id="GO:0007160">
    <property type="term" value="P:cell-matrix adhesion"/>
    <property type="evidence" value="ECO:0007669"/>
    <property type="project" value="TreeGrafter"/>
</dbReference>
<dbReference type="GO" id="GO:0005178">
    <property type="term" value="F:integrin binding"/>
    <property type="evidence" value="ECO:0007669"/>
    <property type="project" value="TreeGrafter"/>
</dbReference>
<comment type="caution">
    <text evidence="3">The sequence shown here is derived from an EMBL/GenBank/DDBJ whole genome shotgun (WGS) entry which is preliminary data.</text>
</comment>
<accession>A0A4U5MD68</accession>
<reference evidence="3 4" key="2">
    <citation type="journal article" date="2019" name="G3 (Bethesda)">
        <title>Hybrid Assembly of the Genome of the Entomopathogenic Nematode Steinernema carpocapsae Identifies the X-Chromosome.</title>
        <authorList>
            <person name="Serra L."/>
            <person name="Macchietto M."/>
            <person name="Macias-Munoz A."/>
            <person name="McGill C.J."/>
            <person name="Rodriguez I.M."/>
            <person name="Rodriguez B."/>
            <person name="Murad R."/>
            <person name="Mortazavi A."/>
        </authorList>
    </citation>
    <scope>NUCLEOTIDE SEQUENCE [LARGE SCALE GENOMIC DNA]</scope>
    <source>
        <strain evidence="3 4">ALL</strain>
    </source>
</reference>
<evidence type="ECO:0000259" key="2">
    <source>
        <dbReference type="Pfam" id="PF18124"/>
    </source>
</evidence>
<dbReference type="GO" id="GO:0030055">
    <property type="term" value="C:cell-substrate junction"/>
    <property type="evidence" value="ECO:0007669"/>
    <property type="project" value="TreeGrafter"/>
</dbReference>
<gene>
    <name evidence="3" type="ORF">L596_023291</name>
</gene>
<name>A0A4U5MD68_STECR</name>
<dbReference type="AlphaFoldDB" id="A0A4U5MD68"/>
<dbReference type="Pfam" id="PF18124">
    <property type="entry name" value="Kindlin_2_N"/>
    <property type="match status" value="1"/>
</dbReference>
<feature type="region of interest" description="Disordered" evidence="1">
    <location>
        <begin position="153"/>
        <end position="175"/>
    </location>
</feature>
<reference evidence="3 4" key="1">
    <citation type="journal article" date="2015" name="Genome Biol.">
        <title>Comparative genomics of Steinernema reveals deeply conserved gene regulatory networks.</title>
        <authorList>
            <person name="Dillman A.R."/>
            <person name="Macchietto M."/>
            <person name="Porter C.F."/>
            <person name="Rogers A."/>
            <person name="Williams B."/>
            <person name="Antoshechkin I."/>
            <person name="Lee M.M."/>
            <person name="Goodwin Z."/>
            <person name="Lu X."/>
            <person name="Lewis E.E."/>
            <person name="Goodrich-Blair H."/>
            <person name="Stock S.P."/>
            <person name="Adams B.J."/>
            <person name="Sternberg P.W."/>
            <person name="Mortazavi A."/>
        </authorList>
    </citation>
    <scope>NUCLEOTIDE SEQUENCE [LARGE SCALE GENOMIC DNA]</scope>
    <source>
        <strain evidence="3 4">ALL</strain>
    </source>
</reference>
<keyword evidence="4" id="KW-1185">Reference proteome</keyword>